<keyword evidence="2" id="KW-1185">Reference proteome</keyword>
<evidence type="ECO:0000313" key="1">
    <source>
        <dbReference type="EMBL" id="SBW19193.1"/>
    </source>
</evidence>
<proteinExistence type="predicted"/>
<dbReference type="Proteomes" id="UP000199013">
    <property type="component" value="Unassembled WGS sequence"/>
</dbReference>
<sequence>MVVRPTVTDAEGFGKELVAASPDLLGSMVKAVGQGVFYVAGPQFPAAPASPG</sequence>
<name>A0A1C3NUV7_9ACTN</name>
<dbReference type="EMBL" id="FLUV01000422">
    <property type="protein sequence ID" value="SBW19193.1"/>
    <property type="molecule type" value="Genomic_DNA"/>
</dbReference>
<reference evidence="2" key="1">
    <citation type="submission" date="2016-02" db="EMBL/GenBank/DDBJ databases">
        <authorList>
            <person name="Wibberg D."/>
        </authorList>
    </citation>
    <scope>NUCLEOTIDE SEQUENCE [LARGE SCALE GENOMIC DNA]</scope>
</reference>
<dbReference type="AlphaFoldDB" id="A0A1C3NUV7"/>
<evidence type="ECO:0000313" key="2">
    <source>
        <dbReference type="Proteomes" id="UP000199013"/>
    </source>
</evidence>
<organism evidence="1 2">
    <name type="scientific">Candidatus Protofrankia californiensis</name>
    <dbReference type="NCBI Taxonomy" id="1839754"/>
    <lineage>
        <taxon>Bacteria</taxon>
        <taxon>Bacillati</taxon>
        <taxon>Actinomycetota</taxon>
        <taxon>Actinomycetes</taxon>
        <taxon>Frankiales</taxon>
        <taxon>Frankiaceae</taxon>
        <taxon>Protofrankia</taxon>
    </lineage>
</organism>
<protein>
    <submittedName>
        <fullName evidence="1">Uncharacterized protein</fullName>
    </submittedName>
</protein>
<accession>A0A1C3NUV7</accession>
<gene>
    <name evidence="1" type="ORF">FDG2_1023</name>
</gene>